<accession>A0A1Y1HR67</accession>
<evidence type="ECO:0000256" key="1">
    <source>
        <dbReference type="ARBA" id="ARBA00006484"/>
    </source>
</evidence>
<dbReference type="PRINTS" id="PR00080">
    <property type="entry name" value="SDRFAMILY"/>
</dbReference>
<dbReference type="SUPFAM" id="SSF51735">
    <property type="entry name" value="NAD(P)-binding Rossmann-fold domains"/>
    <property type="match status" value="1"/>
</dbReference>
<dbReference type="InterPro" id="IPR002347">
    <property type="entry name" value="SDR_fam"/>
</dbReference>
<dbReference type="GO" id="GO:0016491">
    <property type="term" value="F:oxidoreductase activity"/>
    <property type="evidence" value="ECO:0000318"/>
    <property type="project" value="GO_Central"/>
</dbReference>
<dbReference type="Proteomes" id="UP000054558">
    <property type="component" value="Unassembled WGS sequence"/>
</dbReference>
<dbReference type="EMBL" id="DF237021">
    <property type="protein sequence ID" value="GAQ81135.1"/>
    <property type="molecule type" value="Genomic_DNA"/>
</dbReference>
<evidence type="ECO:0000313" key="6">
    <source>
        <dbReference type="EMBL" id="GAQ81135.1"/>
    </source>
</evidence>
<evidence type="ECO:0000256" key="2">
    <source>
        <dbReference type="ARBA" id="ARBA00023002"/>
    </source>
</evidence>
<evidence type="ECO:0000256" key="5">
    <source>
        <dbReference type="SAM" id="Phobius"/>
    </source>
</evidence>
<dbReference type="Pfam" id="PF00106">
    <property type="entry name" value="adh_short"/>
    <property type="match status" value="1"/>
</dbReference>
<feature type="region of interest" description="Disordered" evidence="4">
    <location>
        <begin position="375"/>
        <end position="413"/>
    </location>
</feature>
<dbReference type="PRINTS" id="PR00081">
    <property type="entry name" value="GDHRDH"/>
</dbReference>
<comment type="similarity">
    <text evidence="1 3">Belongs to the short-chain dehydrogenases/reductases (SDR) family.</text>
</comment>
<reference evidence="6 7" key="1">
    <citation type="journal article" date="2014" name="Nat. Commun.">
        <title>Klebsormidium flaccidum genome reveals primary factors for plant terrestrial adaptation.</title>
        <authorList>
            <person name="Hori K."/>
            <person name="Maruyama F."/>
            <person name="Fujisawa T."/>
            <person name="Togashi T."/>
            <person name="Yamamoto N."/>
            <person name="Seo M."/>
            <person name="Sato S."/>
            <person name="Yamada T."/>
            <person name="Mori H."/>
            <person name="Tajima N."/>
            <person name="Moriyama T."/>
            <person name="Ikeuchi M."/>
            <person name="Watanabe M."/>
            <person name="Wada H."/>
            <person name="Kobayashi K."/>
            <person name="Saito M."/>
            <person name="Masuda T."/>
            <person name="Sasaki-Sekimoto Y."/>
            <person name="Mashiguchi K."/>
            <person name="Awai K."/>
            <person name="Shimojima M."/>
            <person name="Masuda S."/>
            <person name="Iwai M."/>
            <person name="Nobusawa T."/>
            <person name="Narise T."/>
            <person name="Kondo S."/>
            <person name="Saito H."/>
            <person name="Sato R."/>
            <person name="Murakawa M."/>
            <person name="Ihara Y."/>
            <person name="Oshima-Yamada Y."/>
            <person name="Ohtaka K."/>
            <person name="Satoh M."/>
            <person name="Sonobe K."/>
            <person name="Ishii M."/>
            <person name="Ohtani R."/>
            <person name="Kanamori-Sato M."/>
            <person name="Honoki R."/>
            <person name="Miyazaki D."/>
            <person name="Mochizuki H."/>
            <person name="Umetsu J."/>
            <person name="Higashi K."/>
            <person name="Shibata D."/>
            <person name="Kamiya Y."/>
            <person name="Sato N."/>
            <person name="Nakamura Y."/>
            <person name="Tabata S."/>
            <person name="Ida S."/>
            <person name="Kurokawa K."/>
            <person name="Ohta H."/>
        </authorList>
    </citation>
    <scope>NUCLEOTIDE SEQUENCE [LARGE SCALE GENOMIC DNA]</scope>
    <source>
        <strain evidence="6 7">NIES-2285</strain>
    </source>
</reference>
<name>A0A1Y1HR67_KLENI</name>
<protein>
    <submittedName>
        <fullName evidence="6">Short chain dehydrogenase reductase</fullName>
    </submittedName>
</protein>
<dbReference type="Gene3D" id="3.40.50.720">
    <property type="entry name" value="NAD(P)-binding Rossmann-like Domain"/>
    <property type="match status" value="2"/>
</dbReference>
<dbReference type="PROSITE" id="PS00061">
    <property type="entry name" value="ADH_SHORT"/>
    <property type="match status" value="1"/>
</dbReference>
<dbReference type="STRING" id="105231.A0A1Y1HR67"/>
<feature type="transmembrane region" description="Helical" evidence="5">
    <location>
        <begin position="12"/>
        <end position="36"/>
    </location>
</feature>
<dbReference type="PANTHER" id="PTHR43391:SF89">
    <property type="entry name" value="11-BETA-HYDROXYSTEROID DEHYDROGENASE 1A-RELATED"/>
    <property type="match status" value="1"/>
</dbReference>
<keyword evidence="5" id="KW-0472">Membrane</keyword>
<feature type="compositionally biased region" description="Basic and acidic residues" evidence="4">
    <location>
        <begin position="375"/>
        <end position="400"/>
    </location>
</feature>
<sequence>MASNLLGDLANLLFTFVLYPLGILNLLWLAPLVAIWRSTWYLLKPKTKVKGKVVVVTGASSGIGEHIAFEFAKLGAKLVLAARREDRLQSVAEICQQLGSPNVEVVQADVRKEDDCKKIIDHAIQKFDRLDILVNNAGVAHLFLASAAPNFSLESAKEVMDTTFWGHVHATHYALPHLKATNGQLLNIVSVASYIPYPRQAFYNAAKQAALGFFDTLSHRRAALFAAKHAALGFFDTLRAEAGSRITVTNVLPGWVASEMTEGKLLNTDDKPAWDTGLRDEHVGPWPVLPTTDLAKLAVHTALKRERNVIVPLWYTLFLYFRVLAPEALDWSFQLLFASSEPGKSAPTKKMVQMVGTETLNMPPPGTQERATEAFKENLKNRAWDGNHKKSENGKQENGKQENGQQNGQKKEQ</sequence>
<keyword evidence="2" id="KW-0560">Oxidoreductase</keyword>
<dbReference type="AlphaFoldDB" id="A0A1Y1HR67"/>
<dbReference type="OMA" id="EWMYRLM"/>
<dbReference type="GO" id="GO:0005829">
    <property type="term" value="C:cytosol"/>
    <property type="evidence" value="ECO:0000318"/>
    <property type="project" value="GO_Central"/>
</dbReference>
<keyword evidence="7" id="KW-1185">Reference proteome</keyword>
<evidence type="ECO:0000313" key="7">
    <source>
        <dbReference type="Proteomes" id="UP000054558"/>
    </source>
</evidence>
<evidence type="ECO:0000256" key="4">
    <source>
        <dbReference type="SAM" id="MobiDB-lite"/>
    </source>
</evidence>
<keyword evidence="5" id="KW-0812">Transmembrane</keyword>
<dbReference type="OrthoDB" id="47007at2759"/>
<organism evidence="6 7">
    <name type="scientific">Klebsormidium nitens</name>
    <name type="common">Green alga</name>
    <name type="synonym">Ulothrix nitens</name>
    <dbReference type="NCBI Taxonomy" id="105231"/>
    <lineage>
        <taxon>Eukaryota</taxon>
        <taxon>Viridiplantae</taxon>
        <taxon>Streptophyta</taxon>
        <taxon>Klebsormidiophyceae</taxon>
        <taxon>Klebsormidiales</taxon>
        <taxon>Klebsormidiaceae</taxon>
        <taxon>Klebsormidium</taxon>
    </lineage>
</organism>
<keyword evidence="5" id="KW-1133">Transmembrane helix</keyword>
<feature type="compositionally biased region" description="Low complexity" evidence="4">
    <location>
        <begin position="401"/>
        <end position="413"/>
    </location>
</feature>
<gene>
    <name evidence="6" type="ORF">KFL_000720040</name>
</gene>
<dbReference type="InterPro" id="IPR036291">
    <property type="entry name" value="NAD(P)-bd_dom_sf"/>
</dbReference>
<dbReference type="InterPro" id="IPR020904">
    <property type="entry name" value="Sc_DH/Rdtase_CS"/>
</dbReference>
<dbReference type="PANTHER" id="PTHR43391">
    <property type="entry name" value="RETINOL DEHYDROGENASE-RELATED"/>
    <property type="match status" value="1"/>
</dbReference>
<evidence type="ECO:0000256" key="3">
    <source>
        <dbReference type="RuleBase" id="RU000363"/>
    </source>
</evidence>
<proteinExistence type="inferred from homology"/>